<dbReference type="GO" id="GO:0009279">
    <property type="term" value="C:cell outer membrane"/>
    <property type="evidence" value="ECO:0007669"/>
    <property type="project" value="UniProtKB-SubCell"/>
</dbReference>
<dbReference type="SUPFAM" id="SSF56935">
    <property type="entry name" value="Porins"/>
    <property type="match status" value="1"/>
</dbReference>
<evidence type="ECO:0000256" key="1">
    <source>
        <dbReference type="ARBA" id="ARBA00004571"/>
    </source>
</evidence>
<evidence type="ECO:0000256" key="2">
    <source>
        <dbReference type="ARBA" id="ARBA00022448"/>
    </source>
</evidence>
<dbReference type="SUPFAM" id="SSF49464">
    <property type="entry name" value="Carboxypeptidase regulatory domain-like"/>
    <property type="match status" value="1"/>
</dbReference>
<evidence type="ECO:0000256" key="6">
    <source>
        <dbReference type="ARBA" id="ARBA00023136"/>
    </source>
</evidence>
<dbReference type="Gene3D" id="2.40.170.20">
    <property type="entry name" value="TonB-dependent receptor, beta-barrel domain"/>
    <property type="match status" value="1"/>
</dbReference>
<dbReference type="PANTHER" id="PTHR30069">
    <property type="entry name" value="TONB-DEPENDENT OUTER MEMBRANE RECEPTOR"/>
    <property type="match status" value="1"/>
</dbReference>
<evidence type="ECO:0000313" key="11">
    <source>
        <dbReference type="EMBL" id="QCX38674.1"/>
    </source>
</evidence>
<name>A0A5B7TTX3_9FLAO</name>
<dbReference type="GO" id="GO:0015344">
    <property type="term" value="F:siderophore uptake transmembrane transporter activity"/>
    <property type="evidence" value="ECO:0007669"/>
    <property type="project" value="TreeGrafter"/>
</dbReference>
<keyword evidence="11" id="KW-0675">Receptor</keyword>
<dbReference type="PROSITE" id="PS51257">
    <property type="entry name" value="PROKAR_LIPOPROTEIN"/>
    <property type="match status" value="1"/>
</dbReference>
<dbReference type="Pfam" id="PF13715">
    <property type="entry name" value="CarbopepD_reg_2"/>
    <property type="match status" value="1"/>
</dbReference>
<gene>
    <name evidence="11" type="ORF">FF125_09600</name>
</gene>
<keyword evidence="7 8" id="KW-0998">Cell outer membrane</keyword>
<dbReference type="Gene3D" id="2.60.40.1120">
    <property type="entry name" value="Carboxypeptidase-like, regulatory domain"/>
    <property type="match status" value="1"/>
</dbReference>
<comment type="similarity">
    <text evidence="8">Belongs to the TonB-dependent receptor family.</text>
</comment>
<accession>A0A5B7TTX3</accession>
<dbReference type="PANTHER" id="PTHR30069:SF29">
    <property type="entry name" value="HEMOGLOBIN AND HEMOGLOBIN-HAPTOGLOBIN-BINDING PROTEIN 1-RELATED"/>
    <property type="match status" value="1"/>
</dbReference>
<dbReference type="Gene3D" id="2.170.130.10">
    <property type="entry name" value="TonB-dependent receptor, plug domain"/>
    <property type="match status" value="1"/>
</dbReference>
<evidence type="ECO:0000256" key="7">
    <source>
        <dbReference type="ARBA" id="ARBA00023237"/>
    </source>
</evidence>
<dbReference type="EMBL" id="CP040749">
    <property type="protein sequence ID" value="QCX38674.1"/>
    <property type="molecule type" value="Genomic_DNA"/>
</dbReference>
<dbReference type="Proteomes" id="UP000306229">
    <property type="component" value="Chromosome"/>
</dbReference>
<dbReference type="AlphaFoldDB" id="A0A5B7TTX3"/>
<evidence type="ECO:0000256" key="4">
    <source>
        <dbReference type="ARBA" id="ARBA00022692"/>
    </source>
</evidence>
<organism evidence="11 12">
    <name type="scientific">Aureibaculum algae</name>
    <dbReference type="NCBI Taxonomy" id="2584122"/>
    <lineage>
        <taxon>Bacteria</taxon>
        <taxon>Pseudomonadati</taxon>
        <taxon>Bacteroidota</taxon>
        <taxon>Flavobacteriia</taxon>
        <taxon>Flavobacteriales</taxon>
        <taxon>Flavobacteriaceae</taxon>
        <taxon>Aureibaculum</taxon>
    </lineage>
</organism>
<dbReference type="InterPro" id="IPR036942">
    <property type="entry name" value="Beta-barrel_TonB_sf"/>
</dbReference>
<dbReference type="InterPro" id="IPR008969">
    <property type="entry name" value="CarboxyPept-like_regulatory"/>
</dbReference>
<evidence type="ECO:0000259" key="10">
    <source>
        <dbReference type="Pfam" id="PF14905"/>
    </source>
</evidence>
<comment type="subcellular location">
    <subcellularLocation>
        <location evidence="1 8">Cell outer membrane</location>
        <topology evidence="1 8">Multi-pass membrane protein</topology>
    </subcellularLocation>
</comment>
<proteinExistence type="inferred from homology"/>
<dbReference type="OrthoDB" id="8764943at2"/>
<feature type="domain" description="TonB-dependent receptor plug" evidence="9">
    <location>
        <begin position="147"/>
        <end position="224"/>
    </location>
</feature>
<keyword evidence="5" id="KW-0732">Signal</keyword>
<sequence length="794" mass="88652">MPLFSKYTFTFLLFSIACNFSFSQNTIEVSGTLIEAETKQAVPYATVVFFDKTSKAIIKGITSDDDGSFSTTINNPNFYIEISFMGFATKSITTYSVTNNKVTLGTITLAPDNQALDEVTVRAEVSKTVFKLDKRVFNVGKDISSTGVSALEVLNNVPSVNVNIEGEISLRGSSGVQILINGKPSVLADASSNALGTITADMIESIEVITNPSAKYEASGTAGILNIILKKEDKKGWNGSISANTGIPDNHSIGLSLNRRTEKFNLFAQLGAGYRSLPRDSESMNTDLTNNEVIYSKGKDYRDETFFNLTLGADYHINELNVLTLSGNFAYEIEDQPSATTFSHFDASDNLISKWIRDEVTDATNPKWQYELNYKKQFENNEDHTLLFSALGSFFGKDQSSQFNSTTLSGTEVNDDQQTETNFQQADYTFKLDYTNPITEEYSIEAGAQYLINDVGNDYEVRDKDDNSNVYTVNEALTNNFEYDQKVLGVYFTGAFERDKWGLKAGLRVENTNLVTLLTNTNENNTQDYTNFFPSVHSSYKVGENFSLQAGYSKRIFRPRLWDLNPFFNVRNNFNVRVGNPNLQPEFTDSYELTSIYKIGKAALSSSVYYKYTTEVIERVSTSLDNVTTTTPENIGTNGTVGFETNGKYNPTKWLTLTGDFNFNYFNRVGTFETKSFDFSGSQWSSKLGSKIGLPADIDLELTGSYQSGYETVQGDVTGFAFLDLGIRKKIIKGKVMVNLGVRDLFESRIQESYVYQDTFEAYNYGKRGRFFTLGVSYGFGKGEAMTYSGGRRR</sequence>
<dbReference type="InterPro" id="IPR037066">
    <property type="entry name" value="Plug_dom_sf"/>
</dbReference>
<dbReference type="InterPro" id="IPR039426">
    <property type="entry name" value="TonB-dep_rcpt-like"/>
</dbReference>
<dbReference type="InterPro" id="IPR041700">
    <property type="entry name" value="OMP_b-brl_3"/>
</dbReference>
<protein>
    <submittedName>
        <fullName evidence="11">TonB-dependent receptor</fullName>
    </submittedName>
</protein>
<keyword evidence="12" id="KW-1185">Reference proteome</keyword>
<reference evidence="11 12" key="1">
    <citation type="submission" date="2019-05" db="EMBL/GenBank/DDBJ databases">
        <title>Algicella ahnfeltiae gen. nov., sp. nov., a novel marine bacterium of the family Flavobacteriaceae isolated from a red alga.</title>
        <authorList>
            <person name="Nedashkovskaya O.I."/>
            <person name="Kukhlevskiy A.D."/>
            <person name="Kim S.-G."/>
            <person name="Zhukova N.V."/>
            <person name="Mikhailov V.V."/>
        </authorList>
    </citation>
    <scope>NUCLEOTIDE SEQUENCE [LARGE SCALE GENOMIC DNA]</scope>
    <source>
        <strain evidence="11 12">10Alg115</strain>
    </source>
</reference>
<evidence type="ECO:0000313" key="12">
    <source>
        <dbReference type="Proteomes" id="UP000306229"/>
    </source>
</evidence>
<dbReference type="GO" id="GO:0044718">
    <property type="term" value="P:siderophore transmembrane transport"/>
    <property type="evidence" value="ECO:0007669"/>
    <property type="project" value="TreeGrafter"/>
</dbReference>
<evidence type="ECO:0000256" key="5">
    <source>
        <dbReference type="ARBA" id="ARBA00022729"/>
    </source>
</evidence>
<dbReference type="RefSeq" id="WP_138949566.1">
    <property type="nucleotide sequence ID" value="NZ_CP040749.1"/>
</dbReference>
<dbReference type="PROSITE" id="PS52016">
    <property type="entry name" value="TONB_DEPENDENT_REC_3"/>
    <property type="match status" value="1"/>
</dbReference>
<dbReference type="Pfam" id="PF07715">
    <property type="entry name" value="Plug"/>
    <property type="match status" value="1"/>
</dbReference>
<keyword evidence="3 8" id="KW-1134">Transmembrane beta strand</keyword>
<evidence type="ECO:0000256" key="8">
    <source>
        <dbReference type="PROSITE-ProRule" id="PRU01360"/>
    </source>
</evidence>
<dbReference type="Pfam" id="PF14905">
    <property type="entry name" value="OMP_b-brl_3"/>
    <property type="match status" value="1"/>
</dbReference>
<evidence type="ECO:0000256" key="3">
    <source>
        <dbReference type="ARBA" id="ARBA00022452"/>
    </source>
</evidence>
<dbReference type="InterPro" id="IPR012910">
    <property type="entry name" value="Plug_dom"/>
</dbReference>
<keyword evidence="2 8" id="KW-0813">Transport</keyword>
<dbReference type="KEGG" id="fbe:FF125_09600"/>
<keyword evidence="6 8" id="KW-0472">Membrane</keyword>
<feature type="domain" description="Outer membrane protein beta-barrel" evidence="10">
    <location>
        <begin position="380"/>
        <end position="778"/>
    </location>
</feature>
<keyword evidence="4 8" id="KW-0812">Transmembrane</keyword>
<evidence type="ECO:0000259" key="9">
    <source>
        <dbReference type="Pfam" id="PF07715"/>
    </source>
</evidence>